<dbReference type="RefSeq" id="WP_382346950.1">
    <property type="nucleotide sequence ID" value="NZ_JBHSMC010000001.1"/>
</dbReference>
<comment type="caution">
    <text evidence="2">The sequence shown here is derived from an EMBL/GenBank/DDBJ whole genome shotgun (WGS) entry which is preliminary data.</text>
</comment>
<keyword evidence="1" id="KW-0812">Transmembrane</keyword>
<evidence type="ECO:0000313" key="3">
    <source>
        <dbReference type="Proteomes" id="UP001596147"/>
    </source>
</evidence>
<keyword evidence="3" id="KW-1185">Reference proteome</keyword>
<sequence length="73" mass="8223">MLKTVGLIFAFAVISFFHLRPLVHERRLREIVIFSICMLVITALSAYKLNGGALPNPLELIAFLMKPISKILI</sequence>
<keyword evidence="1" id="KW-1133">Transmembrane helix</keyword>
<dbReference type="EMBL" id="JBHSMC010000001">
    <property type="protein sequence ID" value="MFC5463453.1"/>
    <property type="molecule type" value="Genomic_DNA"/>
</dbReference>
<protein>
    <submittedName>
        <fullName evidence="2">Uncharacterized protein</fullName>
    </submittedName>
</protein>
<feature type="transmembrane region" description="Helical" evidence="1">
    <location>
        <begin position="6"/>
        <end position="23"/>
    </location>
</feature>
<feature type="transmembrane region" description="Helical" evidence="1">
    <location>
        <begin position="30"/>
        <end position="47"/>
    </location>
</feature>
<proteinExistence type="predicted"/>
<dbReference type="Proteomes" id="UP001596147">
    <property type="component" value="Unassembled WGS sequence"/>
</dbReference>
<reference evidence="3" key="1">
    <citation type="journal article" date="2019" name="Int. J. Syst. Evol. Microbiol.">
        <title>The Global Catalogue of Microorganisms (GCM) 10K type strain sequencing project: providing services to taxonomists for standard genome sequencing and annotation.</title>
        <authorList>
            <consortium name="The Broad Institute Genomics Platform"/>
            <consortium name="The Broad Institute Genome Sequencing Center for Infectious Disease"/>
            <person name="Wu L."/>
            <person name="Ma J."/>
        </authorList>
    </citation>
    <scope>NUCLEOTIDE SEQUENCE [LARGE SCALE GENOMIC DNA]</scope>
    <source>
        <strain evidence="3">CGMCC 1.12237</strain>
    </source>
</reference>
<name>A0ABW0LC57_9BACI</name>
<keyword evidence="1" id="KW-0472">Membrane</keyword>
<organism evidence="2 3">
    <name type="scientific">Lederbergia graminis</name>
    <dbReference type="NCBI Taxonomy" id="735518"/>
    <lineage>
        <taxon>Bacteria</taxon>
        <taxon>Bacillati</taxon>
        <taxon>Bacillota</taxon>
        <taxon>Bacilli</taxon>
        <taxon>Bacillales</taxon>
        <taxon>Bacillaceae</taxon>
        <taxon>Lederbergia</taxon>
    </lineage>
</organism>
<evidence type="ECO:0000313" key="2">
    <source>
        <dbReference type="EMBL" id="MFC5463453.1"/>
    </source>
</evidence>
<gene>
    <name evidence="2" type="ORF">ACFPM4_01660</name>
</gene>
<evidence type="ECO:0000256" key="1">
    <source>
        <dbReference type="SAM" id="Phobius"/>
    </source>
</evidence>
<accession>A0ABW0LC57</accession>